<keyword evidence="5" id="KW-0029">Amino-acid transport</keyword>
<reference evidence="7 8" key="2">
    <citation type="submission" date="2010-03" db="EMBL/GenBank/DDBJ databases">
        <authorList>
            <person name="Pajon A."/>
        </authorList>
    </citation>
    <scope>NUCLEOTIDE SEQUENCE [LARGE SCALE GENOMIC DNA]</scope>
    <source>
        <strain evidence="7 8">T2-87</strain>
    </source>
</reference>
<dbReference type="PIRSF" id="PIRSF039137">
    <property type="entry name" value="ABC_branched_ATPase"/>
    <property type="match status" value="1"/>
</dbReference>
<dbReference type="GO" id="GO:0015658">
    <property type="term" value="F:branched-chain amino acid transmembrane transporter activity"/>
    <property type="evidence" value="ECO:0007669"/>
    <property type="project" value="InterPro"/>
</dbReference>
<dbReference type="PATRIC" id="fig|717960.3.peg.216"/>
<dbReference type="Pfam" id="PF00005">
    <property type="entry name" value="ABC_tran"/>
    <property type="match status" value="1"/>
</dbReference>
<keyword evidence="3" id="KW-0547">Nucleotide-binding</keyword>
<organism evidence="7 8">
    <name type="scientific">Faecalitalea cylindroides T2-87</name>
    <dbReference type="NCBI Taxonomy" id="717960"/>
    <lineage>
        <taxon>Bacteria</taxon>
        <taxon>Bacillati</taxon>
        <taxon>Bacillota</taxon>
        <taxon>Erysipelotrichia</taxon>
        <taxon>Erysipelotrichales</taxon>
        <taxon>Erysipelotrichaceae</taxon>
        <taxon>Faecalitalea</taxon>
    </lineage>
</organism>
<dbReference type="KEGG" id="euc:EC1_07460"/>
<dbReference type="HOGENOM" id="CLU_000604_1_2_9"/>
<dbReference type="GO" id="GO:0016887">
    <property type="term" value="F:ATP hydrolysis activity"/>
    <property type="evidence" value="ECO:0007669"/>
    <property type="project" value="InterPro"/>
</dbReference>
<dbReference type="InterPro" id="IPR003439">
    <property type="entry name" value="ABC_transporter-like_ATP-bd"/>
</dbReference>
<dbReference type="PROSITE" id="PS50893">
    <property type="entry name" value="ABC_TRANSPORTER_2"/>
    <property type="match status" value="1"/>
</dbReference>
<dbReference type="PANTHER" id="PTHR43820">
    <property type="entry name" value="HIGH-AFFINITY BRANCHED-CHAIN AMINO ACID TRANSPORT ATP-BINDING PROTEIN LIVF"/>
    <property type="match status" value="1"/>
</dbReference>
<dbReference type="PANTHER" id="PTHR43820:SF4">
    <property type="entry name" value="HIGH-AFFINITY BRANCHED-CHAIN AMINO ACID TRANSPORT ATP-BINDING PROTEIN LIVF"/>
    <property type="match status" value="1"/>
</dbReference>
<dbReference type="CDD" id="cd03224">
    <property type="entry name" value="ABC_TM1139_LivF_branched"/>
    <property type="match status" value="1"/>
</dbReference>
<dbReference type="GO" id="GO:0005524">
    <property type="term" value="F:ATP binding"/>
    <property type="evidence" value="ECO:0007669"/>
    <property type="project" value="UniProtKB-KW"/>
</dbReference>
<evidence type="ECO:0000256" key="5">
    <source>
        <dbReference type="ARBA" id="ARBA00022970"/>
    </source>
</evidence>
<dbReference type="SMART" id="SM00382">
    <property type="entry name" value="AAA"/>
    <property type="match status" value="1"/>
</dbReference>
<evidence type="ECO:0000313" key="7">
    <source>
        <dbReference type="EMBL" id="CBK88356.1"/>
    </source>
</evidence>
<dbReference type="InterPro" id="IPR027417">
    <property type="entry name" value="P-loop_NTPase"/>
</dbReference>
<name>D4JDT4_9FIRM</name>
<evidence type="ECO:0000256" key="2">
    <source>
        <dbReference type="ARBA" id="ARBA00022448"/>
    </source>
</evidence>
<dbReference type="InterPro" id="IPR017871">
    <property type="entry name" value="ABC_transporter-like_CS"/>
</dbReference>
<dbReference type="PROSITE" id="PS00211">
    <property type="entry name" value="ABC_TRANSPORTER_1"/>
    <property type="match status" value="1"/>
</dbReference>
<dbReference type="GO" id="GO:0015807">
    <property type="term" value="P:L-amino acid transport"/>
    <property type="evidence" value="ECO:0007669"/>
    <property type="project" value="TreeGrafter"/>
</dbReference>
<evidence type="ECO:0000256" key="4">
    <source>
        <dbReference type="ARBA" id="ARBA00022840"/>
    </source>
</evidence>
<reference evidence="7 8" key="1">
    <citation type="submission" date="2010-03" db="EMBL/GenBank/DDBJ databases">
        <title>The genome sequence of Eubacterium cylindroides T2-87.</title>
        <authorList>
            <consortium name="metaHIT consortium -- http://www.metahit.eu/"/>
            <person name="Pajon A."/>
            <person name="Turner K."/>
            <person name="Parkhill J."/>
            <person name="Duncan S."/>
            <person name="Flint H."/>
        </authorList>
    </citation>
    <scope>NUCLEOTIDE SEQUENCE [LARGE SCALE GENOMIC DNA]</scope>
    <source>
        <strain evidence="7 8">T2-87</strain>
    </source>
</reference>
<dbReference type="Gene3D" id="3.40.50.300">
    <property type="entry name" value="P-loop containing nucleotide triphosphate hydrolases"/>
    <property type="match status" value="1"/>
</dbReference>
<evidence type="ECO:0000256" key="1">
    <source>
        <dbReference type="ARBA" id="ARBA00005417"/>
    </source>
</evidence>
<dbReference type="SUPFAM" id="SSF52540">
    <property type="entry name" value="P-loop containing nucleoside triphosphate hydrolases"/>
    <property type="match status" value="1"/>
</dbReference>
<evidence type="ECO:0000259" key="6">
    <source>
        <dbReference type="PROSITE" id="PS50893"/>
    </source>
</evidence>
<feature type="domain" description="ABC transporter" evidence="6">
    <location>
        <begin position="4"/>
        <end position="236"/>
    </location>
</feature>
<evidence type="ECO:0000256" key="3">
    <source>
        <dbReference type="ARBA" id="ARBA00022741"/>
    </source>
</evidence>
<dbReference type="STRING" id="717960.EC1_07460"/>
<sequence>MAMLSVKDLHVHYGVIEALKGVSIDVNEGEIVSLIGANGAGKTTMLQAISGIVKKSSGDVEFLGQSIYKTNPKNIVAAGLTQVPEGRRIFTGLSVYENLMMGAFLRKDKKGIEEDLQKVYKQFPILEQRINQDASTLSGGEQQMLAMGRALMAKPKLMLLDEPSMGLAPILVKEIFSIIKEINAQGTTVLLVEQNAKMALSIAHRAYVLETGKIVLSGTGEELINSPEIQKAYLGG</sequence>
<evidence type="ECO:0000313" key="8">
    <source>
        <dbReference type="Proteomes" id="UP000008801"/>
    </source>
</evidence>
<keyword evidence="2" id="KW-0813">Transport</keyword>
<dbReference type="InterPro" id="IPR030660">
    <property type="entry name" value="ABC_branched_ATPase_LivF/BraG"/>
</dbReference>
<comment type="similarity">
    <text evidence="1">Belongs to the ABC transporter superfamily.</text>
</comment>
<keyword evidence="4 7" id="KW-0067">ATP-binding</keyword>
<dbReference type="InterPro" id="IPR052156">
    <property type="entry name" value="BCAA_Transport_ATP-bd_LivF"/>
</dbReference>
<dbReference type="InterPro" id="IPR003593">
    <property type="entry name" value="AAA+_ATPase"/>
</dbReference>
<dbReference type="EMBL" id="FP929041">
    <property type="protein sequence ID" value="CBK88356.1"/>
    <property type="molecule type" value="Genomic_DNA"/>
</dbReference>
<proteinExistence type="inferred from homology"/>
<dbReference type="AlphaFoldDB" id="D4JDT4"/>
<accession>D4JDT4</accession>
<protein>
    <submittedName>
        <fullName evidence="7">Amino acid/amide ABC transporter ATP-binding protein 2, HAAT family (TC 3.A.1.4.-)</fullName>
    </submittedName>
</protein>
<gene>
    <name evidence="7" type="ORF">EC1_07460</name>
</gene>
<dbReference type="Proteomes" id="UP000008801">
    <property type="component" value="Chromosome"/>
</dbReference>